<feature type="region of interest" description="Disordered" evidence="1">
    <location>
        <begin position="794"/>
        <end position="816"/>
    </location>
</feature>
<feature type="region of interest" description="Disordered" evidence="1">
    <location>
        <begin position="296"/>
        <end position="325"/>
    </location>
</feature>
<accession>A0A6V7SJ55</accession>
<name>A0A6V7SJ55_PLAVN</name>
<gene>
    <name evidence="2" type="ORF">PVLDE_1202400</name>
</gene>
<protein>
    <submittedName>
        <fullName evidence="2">Uncharacterized protein</fullName>
    </submittedName>
</protein>
<dbReference type="VEuPathDB" id="PlasmoDB:PVLDE_1202400"/>
<dbReference type="Proteomes" id="UP000515308">
    <property type="component" value="Chromosome PVLDE_12"/>
</dbReference>
<sequence length="910" mass="106763">MQNINSRIVLLRSLKLKNVFIYVRKETGKRPFTVLSNNHRAYKNNGTFFLSNIVYNSNNENGYTRDKSDCTKTCDYFTNSINKSEKKELLKIEDFYYFNVYLLNDKEFVNFVLKYNFHENKNIYVSLLIQLTKIYKHISVKDIIDVLGKIYDKNKSAYSNLSINGEDISNLYSHICNNITKLNNLQLIKFLKCCSYTTVKYPHETIIYIIKIILSKNLDSFNLSTIHGICNSLIKIKNYFKINKINYDPKLHINLYSYLQNKILNATMEQFFQNLPIYISIEKDIQKIMNKNYISENKNHPSDPTTIKSDSNTISNSSFSEKQAKTEKDNSIARYGNFVVNQEKLLLLKQKWKLIFLNKINEINGEYVLEAVSIYKWLDLKDPSLFTHICEIFVKNILLFDSKYVVRFFRKCHSLKFEKKNIYSNNNMNKSGENMHNKIKTKNEINSEGYEEEMNEQNNEEDLNGNNFQTNEQEDVGTNLLLNIINERIYQMEIHELNAVTYGIYAFVENMKQFSNLAVLKNNMNLLFSMCSQYIRNYINKEILTQSKKFLNSKMHEKNAVKENTIIENIESPYDINMNTEYMYISSTSTYLSKHKEPNFHGRHYNNKDGYNSSEARNIKYVSDILLNISYLNISKNHKKIKEVYECINKLIINNSVNEDANNLLSLLMCLSNLYFKAFDNYIFHTYKSIIDILDNEKAQINGHHFNKLAFAIYPILNEENKLIQKYSDFLTFFVQAKIVPLRSCVFLLQNIMKNLKIKLNDQLSNLKLAIINRIYLFMKESYEYSETIPESPTYDNINNSENGTNSSTITSNDNNNSDHAQANFKNFLLLHSINENTLICIVTSLSLIIQQSKYGSKNKDDAVILLQNIISYIPINYFQKLPKKYIHTELLQAFLPEHDQVKQILLNKM</sequence>
<feature type="compositionally biased region" description="Low complexity" evidence="1">
    <location>
        <begin position="305"/>
        <end position="320"/>
    </location>
</feature>
<evidence type="ECO:0000313" key="3">
    <source>
        <dbReference type="Proteomes" id="UP000515308"/>
    </source>
</evidence>
<evidence type="ECO:0000256" key="1">
    <source>
        <dbReference type="SAM" id="MobiDB-lite"/>
    </source>
</evidence>
<dbReference type="EMBL" id="LR865374">
    <property type="protein sequence ID" value="CAD2098519.1"/>
    <property type="molecule type" value="Genomic_DNA"/>
</dbReference>
<reference evidence="2 3" key="1">
    <citation type="submission" date="2020-08" db="EMBL/GenBank/DDBJ databases">
        <authorList>
            <person name="Ramaprasad A."/>
        </authorList>
    </citation>
    <scope>NUCLEOTIDE SEQUENCE [LARGE SCALE GENOMIC DNA]</scope>
</reference>
<evidence type="ECO:0000313" key="2">
    <source>
        <dbReference type="EMBL" id="CAD2098519.1"/>
    </source>
</evidence>
<dbReference type="AlphaFoldDB" id="A0A6V7SJ55"/>
<organism evidence="2 3">
    <name type="scientific">Plasmodium vinckei lentum</name>
    <dbReference type="NCBI Taxonomy" id="138297"/>
    <lineage>
        <taxon>Eukaryota</taxon>
        <taxon>Sar</taxon>
        <taxon>Alveolata</taxon>
        <taxon>Apicomplexa</taxon>
        <taxon>Aconoidasida</taxon>
        <taxon>Haemosporida</taxon>
        <taxon>Plasmodiidae</taxon>
        <taxon>Plasmodium</taxon>
        <taxon>Plasmodium (Vinckeia)</taxon>
    </lineage>
</organism>
<proteinExistence type="predicted"/>
<feature type="compositionally biased region" description="Low complexity" evidence="1">
    <location>
        <begin position="796"/>
        <end position="816"/>
    </location>
</feature>